<dbReference type="PANTHER" id="PTHR43464">
    <property type="entry name" value="METHYLTRANSFERASE"/>
    <property type="match status" value="1"/>
</dbReference>
<dbReference type="STRING" id="679936.Sulac_2246"/>
<protein>
    <submittedName>
        <fullName evidence="5">Methyltransferase type 11</fullName>
    </submittedName>
</protein>
<reference evidence="5 6" key="2">
    <citation type="journal article" date="2012" name="Stand. Genomic Sci.">
        <title>Complete genome sequence of the moderately thermophilic mineral-sulfide-oxidizing firmicute Sulfobacillus acidophilus type strain (NAL(T)).</title>
        <authorList>
            <person name="Anderson I."/>
            <person name="Chertkov O."/>
            <person name="Chen A."/>
            <person name="Saunders E."/>
            <person name="Lapidus A."/>
            <person name="Nolan M."/>
            <person name="Lucas S."/>
            <person name="Hammon N."/>
            <person name="Deshpande S."/>
            <person name="Cheng J.F."/>
            <person name="Han C."/>
            <person name="Tapia R."/>
            <person name="Goodwin L.A."/>
            <person name="Pitluck S."/>
            <person name="Liolios K."/>
            <person name="Pagani I."/>
            <person name="Ivanova N."/>
            <person name="Mikhailova N."/>
            <person name="Pati A."/>
            <person name="Palaniappan K."/>
            <person name="Land M."/>
            <person name="Pan C."/>
            <person name="Rohde M."/>
            <person name="Pukall R."/>
            <person name="Goker M."/>
            <person name="Detter J.C."/>
            <person name="Woyke T."/>
            <person name="Bristow J."/>
            <person name="Eisen J.A."/>
            <person name="Markowitz V."/>
            <person name="Hugenholtz P."/>
            <person name="Kyrpides N.C."/>
            <person name="Klenk H.P."/>
            <person name="Mavromatis K."/>
        </authorList>
    </citation>
    <scope>NUCLEOTIDE SEQUENCE [LARGE SCALE GENOMIC DNA]</scope>
    <source>
        <strain evidence="6">ATCC 700253 / DSM 10332 / NAL</strain>
    </source>
</reference>
<accession>G8TU47</accession>
<evidence type="ECO:0000256" key="1">
    <source>
        <dbReference type="ARBA" id="ARBA00022603"/>
    </source>
</evidence>
<dbReference type="InterPro" id="IPR013216">
    <property type="entry name" value="Methyltransf_11"/>
</dbReference>
<evidence type="ECO:0000259" key="4">
    <source>
        <dbReference type="Pfam" id="PF08241"/>
    </source>
</evidence>
<dbReference type="SUPFAM" id="SSF53335">
    <property type="entry name" value="S-adenosyl-L-methionine-dependent methyltransferases"/>
    <property type="match status" value="1"/>
</dbReference>
<keyword evidence="1 5" id="KW-0489">Methyltransferase</keyword>
<keyword evidence="6" id="KW-1185">Reference proteome</keyword>
<dbReference type="HOGENOM" id="CLU_775963_0_0_9"/>
<evidence type="ECO:0000256" key="2">
    <source>
        <dbReference type="ARBA" id="ARBA00022679"/>
    </source>
</evidence>
<name>G8TU47_SULAD</name>
<dbReference type="Proteomes" id="UP000005439">
    <property type="component" value="Chromosome"/>
</dbReference>
<dbReference type="KEGG" id="sap:Sulac_2246"/>
<sequence length="357" mass="40907">MAEERLHPDTADDAELLFHWHRYEAIAPWVNGLQVLEVGFGDGYGAAYLADQGATVTAIDIDPEAVIAASQRYRHPRLRYRAASALDLPFDDAGFDGVIAFEVLEHLAPNDQWRMLQEIRRVLRPTGFLVLSTPDRTRTALFPGSNPYHLGERTPEELQDLVGQFFPVLRLAFQEIVPASIIWEPDHPPGTVPLWAFRAGQGPEPVGIDTHLPIILVAGVTDLPVTLSSVTVDNARRLLLRLWNTLDVQEHTTAEQQQRLAALNDAMATLQSQYDALWRENRLLADQIRDITPVLTELETLRAEHNRLIEAATQWEIVSRSRAWRLIRRYWYWLDHAPFRRVLWWLRDKLVKRMSDS</sequence>
<evidence type="ECO:0000313" key="5">
    <source>
        <dbReference type="EMBL" id="AEW05719.1"/>
    </source>
</evidence>
<gene>
    <name evidence="5" type="ordered locus">Sulac_2246</name>
</gene>
<dbReference type="InterPro" id="IPR029063">
    <property type="entry name" value="SAM-dependent_MTases_sf"/>
</dbReference>
<keyword evidence="2" id="KW-0808">Transferase</keyword>
<dbReference type="Pfam" id="PF08241">
    <property type="entry name" value="Methyltransf_11"/>
    <property type="match status" value="1"/>
</dbReference>
<dbReference type="EMBL" id="CP003179">
    <property type="protein sequence ID" value="AEW05719.1"/>
    <property type="molecule type" value="Genomic_DNA"/>
</dbReference>
<dbReference type="CDD" id="cd02440">
    <property type="entry name" value="AdoMet_MTases"/>
    <property type="match status" value="1"/>
</dbReference>
<dbReference type="PANTHER" id="PTHR43464:SF19">
    <property type="entry name" value="UBIQUINONE BIOSYNTHESIS O-METHYLTRANSFERASE, MITOCHONDRIAL"/>
    <property type="match status" value="1"/>
</dbReference>
<dbReference type="GO" id="GO:0032259">
    <property type="term" value="P:methylation"/>
    <property type="evidence" value="ECO:0007669"/>
    <property type="project" value="UniProtKB-KW"/>
</dbReference>
<keyword evidence="3" id="KW-0949">S-adenosyl-L-methionine</keyword>
<dbReference type="PATRIC" id="fig|679936.5.peg.2326"/>
<reference evidence="6" key="1">
    <citation type="submission" date="2011-12" db="EMBL/GenBank/DDBJ databases">
        <title>The complete genome of chromosome of Sulfobacillus acidophilus DSM 10332.</title>
        <authorList>
            <person name="Lucas S."/>
            <person name="Han J."/>
            <person name="Lapidus A."/>
            <person name="Bruce D."/>
            <person name="Goodwin L."/>
            <person name="Pitluck S."/>
            <person name="Peters L."/>
            <person name="Kyrpides N."/>
            <person name="Mavromatis K."/>
            <person name="Ivanova N."/>
            <person name="Mikhailova N."/>
            <person name="Chertkov O."/>
            <person name="Saunders E."/>
            <person name="Detter J.C."/>
            <person name="Tapia R."/>
            <person name="Han C."/>
            <person name="Land M."/>
            <person name="Hauser L."/>
            <person name="Markowitz V."/>
            <person name="Cheng J.-F."/>
            <person name="Hugenholtz P."/>
            <person name="Woyke T."/>
            <person name="Wu D."/>
            <person name="Pukall R."/>
            <person name="Gehrich-Schroeter G."/>
            <person name="Schneider S."/>
            <person name="Klenk H.-P."/>
            <person name="Eisen J.A."/>
        </authorList>
    </citation>
    <scope>NUCLEOTIDE SEQUENCE [LARGE SCALE GENOMIC DNA]</scope>
    <source>
        <strain evidence="6">ATCC 700253 / DSM 10332 / NAL</strain>
    </source>
</reference>
<evidence type="ECO:0000256" key="3">
    <source>
        <dbReference type="ARBA" id="ARBA00022691"/>
    </source>
</evidence>
<dbReference type="GO" id="GO:0008757">
    <property type="term" value="F:S-adenosylmethionine-dependent methyltransferase activity"/>
    <property type="evidence" value="ECO:0007669"/>
    <property type="project" value="InterPro"/>
</dbReference>
<feature type="domain" description="Methyltransferase type 11" evidence="4">
    <location>
        <begin position="36"/>
        <end position="131"/>
    </location>
</feature>
<organism evidence="5 6">
    <name type="scientific">Sulfobacillus acidophilus (strain ATCC 700253 / DSM 10332 / NAL)</name>
    <dbReference type="NCBI Taxonomy" id="679936"/>
    <lineage>
        <taxon>Bacteria</taxon>
        <taxon>Bacillati</taxon>
        <taxon>Bacillota</taxon>
        <taxon>Clostridia</taxon>
        <taxon>Eubacteriales</taxon>
        <taxon>Clostridiales Family XVII. Incertae Sedis</taxon>
        <taxon>Sulfobacillus</taxon>
    </lineage>
</organism>
<dbReference type="AlphaFoldDB" id="G8TU47"/>
<dbReference type="Gene3D" id="3.40.50.150">
    <property type="entry name" value="Vaccinia Virus protein VP39"/>
    <property type="match status" value="1"/>
</dbReference>
<evidence type="ECO:0000313" key="6">
    <source>
        <dbReference type="Proteomes" id="UP000005439"/>
    </source>
</evidence>
<proteinExistence type="predicted"/>